<dbReference type="InterPro" id="IPR036282">
    <property type="entry name" value="Glutathione-S-Trfase_C_sf"/>
</dbReference>
<protein>
    <recommendedName>
        <fullName evidence="5">Glutathione S-transferase</fullName>
    </recommendedName>
</protein>
<proteinExistence type="predicted"/>
<dbReference type="SUPFAM" id="SSF47616">
    <property type="entry name" value="GST C-terminal domain-like"/>
    <property type="match status" value="1"/>
</dbReference>
<dbReference type="InterPro" id="IPR040079">
    <property type="entry name" value="Glutathione_S-Trfase"/>
</dbReference>
<dbReference type="SFLD" id="SFLDS00019">
    <property type="entry name" value="Glutathione_Transferase_(cytos"/>
    <property type="match status" value="1"/>
</dbReference>
<dbReference type="InterPro" id="IPR004046">
    <property type="entry name" value="GST_C"/>
</dbReference>
<dbReference type="InterPro" id="IPR036249">
    <property type="entry name" value="Thioredoxin-like_sf"/>
</dbReference>
<evidence type="ECO:0000259" key="1">
    <source>
        <dbReference type="PROSITE" id="PS50404"/>
    </source>
</evidence>
<dbReference type="Gene3D" id="1.20.1050.10">
    <property type="match status" value="2"/>
</dbReference>
<dbReference type="Gene3D" id="3.40.30.10">
    <property type="entry name" value="Glutaredoxin"/>
    <property type="match status" value="1"/>
</dbReference>
<evidence type="ECO:0000313" key="4">
    <source>
        <dbReference type="Proteomes" id="UP001399917"/>
    </source>
</evidence>
<accession>A0ABP7JVK3</accession>
<dbReference type="Pfam" id="PF00043">
    <property type="entry name" value="GST_C"/>
    <property type="match status" value="1"/>
</dbReference>
<organism evidence="3 4">
    <name type="scientific">Celeribacter arenosi</name>
    <dbReference type="NCBI Taxonomy" id="792649"/>
    <lineage>
        <taxon>Bacteria</taxon>
        <taxon>Pseudomonadati</taxon>
        <taxon>Pseudomonadota</taxon>
        <taxon>Alphaproteobacteria</taxon>
        <taxon>Rhodobacterales</taxon>
        <taxon>Roseobacteraceae</taxon>
        <taxon>Celeribacter</taxon>
    </lineage>
</organism>
<evidence type="ECO:0008006" key="5">
    <source>
        <dbReference type="Google" id="ProtNLM"/>
    </source>
</evidence>
<dbReference type="SFLD" id="SFLDG00358">
    <property type="entry name" value="Main_(cytGST)"/>
    <property type="match status" value="1"/>
</dbReference>
<sequence>MGYGAIMSFTLYHHGSSVCAAKVRFAMEEKGLEWDGVYIDILKGEQFEPDYLKLNPKGVVPTLVHDDTVVPDSTVIIEYLDQISPENSVHPTDPWERAQARYWTKAVDEDLHPACGAVTFVCSHRHTVLKNLGEEGVKKFLASTPTMSVTSNWKDLKDGYTRYGFDAPGASEKVKLYDSYLAKMETALSGGDDWLVGNKFSIADIAMTPYVNRLAMMSMRGMWENGRKPNVEQWFARIEARPNFKKCLIDWVPEDLTKDLRENGAMSWPEVARILEIEI</sequence>
<dbReference type="Proteomes" id="UP001399917">
    <property type="component" value="Unassembled WGS sequence"/>
</dbReference>
<comment type="caution">
    <text evidence="3">The sequence shown here is derived from an EMBL/GenBank/DDBJ whole genome shotgun (WGS) entry which is preliminary data.</text>
</comment>
<dbReference type="InterPro" id="IPR010987">
    <property type="entry name" value="Glutathione-S-Trfase_C-like"/>
</dbReference>
<dbReference type="InterPro" id="IPR004045">
    <property type="entry name" value="Glutathione_S-Trfase_N"/>
</dbReference>
<feature type="domain" description="GST C-terminal" evidence="2">
    <location>
        <begin position="93"/>
        <end position="266"/>
    </location>
</feature>
<dbReference type="EMBL" id="BAABDF010000002">
    <property type="protein sequence ID" value="GAA3855231.1"/>
    <property type="molecule type" value="Genomic_DNA"/>
</dbReference>
<evidence type="ECO:0000259" key="2">
    <source>
        <dbReference type="PROSITE" id="PS50405"/>
    </source>
</evidence>
<dbReference type="PROSITE" id="PS50405">
    <property type="entry name" value="GST_CTER"/>
    <property type="match status" value="1"/>
</dbReference>
<dbReference type="PROSITE" id="PS50404">
    <property type="entry name" value="GST_NTER"/>
    <property type="match status" value="1"/>
</dbReference>
<reference evidence="4" key="1">
    <citation type="journal article" date="2019" name="Int. J. Syst. Evol. Microbiol.">
        <title>The Global Catalogue of Microorganisms (GCM) 10K type strain sequencing project: providing services to taxonomists for standard genome sequencing and annotation.</title>
        <authorList>
            <consortium name="The Broad Institute Genomics Platform"/>
            <consortium name="The Broad Institute Genome Sequencing Center for Infectious Disease"/>
            <person name="Wu L."/>
            <person name="Ma J."/>
        </authorList>
    </citation>
    <scope>NUCLEOTIDE SEQUENCE [LARGE SCALE GENOMIC DNA]</scope>
    <source>
        <strain evidence="4">JCM 17190</strain>
    </source>
</reference>
<evidence type="ECO:0000313" key="3">
    <source>
        <dbReference type="EMBL" id="GAA3855231.1"/>
    </source>
</evidence>
<dbReference type="PANTHER" id="PTHR44051:SF8">
    <property type="entry name" value="GLUTATHIONE S-TRANSFERASE GSTA"/>
    <property type="match status" value="1"/>
</dbReference>
<dbReference type="PANTHER" id="PTHR44051">
    <property type="entry name" value="GLUTATHIONE S-TRANSFERASE-RELATED"/>
    <property type="match status" value="1"/>
</dbReference>
<dbReference type="SUPFAM" id="SSF52833">
    <property type="entry name" value="Thioredoxin-like"/>
    <property type="match status" value="1"/>
</dbReference>
<dbReference type="Pfam" id="PF13409">
    <property type="entry name" value="GST_N_2"/>
    <property type="match status" value="1"/>
</dbReference>
<feature type="domain" description="GST N-terminal" evidence="1">
    <location>
        <begin position="7"/>
        <end position="88"/>
    </location>
</feature>
<keyword evidence="4" id="KW-1185">Reference proteome</keyword>
<name>A0ABP7JVK3_9RHOB</name>
<gene>
    <name evidence="3" type="ORF">GCM10022404_03020</name>
</gene>